<keyword evidence="1" id="KW-0732">Signal</keyword>
<accession>A0A1V9X1I4</accession>
<evidence type="ECO:0000256" key="1">
    <source>
        <dbReference type="SAM" id="SignalP"/>
    </source>
</evidence>
<dbReference type="AlphaFoldDB" id="A0A1V9X1I4"/>
<protein>
    <recommendedName>
        <fullName evidence="4">Secreted protein</fullName>
    </recommendedName>
</protein>
<proteinExistence type="predicted"/>
<gene>
    <name evidence="2" type="ORF">BIW11_13578</name>
</gene>
<sequence length="135" mass="15410">MNRHFYVNLAVLFLLVAALDAVDAQGDEMEWRAEALEVAREALVKKYSQVVTPESDLEIFRYSTPSVLQRSAHSFAFIVTPKSGSSTTYRCDVIVSRYRGQRYSFVFGDPTCYKVVCTKETISEHNKQEKICRKA</sequence>
<dbReference type="EMBL" id="MNPL01029045">
    <property type="protein sequence ID" value="OQR67347.1"/>
    <property type="molecule type" value="Genomic_DNA"/>
</dbReference>
<keyword evidence="3" id="KW-1185">Reference proteome</keyword>
<comment type="caution">
    <text evidence="2">The sequence shown here is derived from an EMBL/GenBank/DDBJ whole genome shotgun (WGS) entry which is preliminary data.</text>
</comment>
<reference evidence="2 3" key="1">
    <citation type="journal article" date="2017" name="Gigascience">
        <title>Draft genome of the honey bee ectoparasitic mite, Tropilaelaps mercedesae, is shaped by the parasitic life history.</title>
        <authorList>
            <person name="Dong X."/>
            <person name="Armstrong S.D."/>
            <person name="Xia D."/>
            <person name="Makepeace B.L."/>
            <person name="Darby A.C."/>
            <person name="Kadowaki T."/>
        </authorList>
    </citation>
    <scope>NUCLEOTIDE SEQUENCE [LARGE SCALE GENOMIC DNA]</scope>
    <source>
        <strain evidence="2">Wuxi-XJTLU</strain>
    </source>
</reference>
<feature type="chain" id="PRO_5012122161" description="Secreted protein" evidence="1">
    <location>
        <begin position="25"/>
        <end position="135"/>
    </location>
</feature>
<dbReference type="OrthoDB" id="10394314at2759"/>
<evidence type="ECO:0000313" key="2">
    <source>
        <dbReference type="EMBL" id="OQR67347.1"/>
    </source>
</evidence>
<evidence type="ECO:0008006" key="4">
    <source>
        <dbReference type="Google" id="ProtNLM"/>
    </source>
</evidence>
<name>A0A1V9X1I4_9ACAR</name>
<dbReference type="InParanoid" id="A0A1V9X1I4"/>
<feature type="signal peptide" evidence="1">
    <location>
        <begin position="1"/>
        <end position="24"/>
    </location>
</feature>
<dbReference type="Proteomes" id="UP000192247">
    <property type="component" value="Unassembled WGS sequence"/>
</dbReference>
<organism evidence="2 3">
    <name type="scientific">Tropilaelaps mercedesae</name>
    <dbReference type="NCBI Taxonomy" id="418985"/>
    <lineage>
        <taxon>Eukaryota</taxon>
        <taxon>Metazoa</taxon>
        <taxon>Ecdysozoa</taxon>
        <taxon>Arthropoda</taxon>
        <taxon>Chelicerata</taxon>
        <taxon>Arachnida</taxon>
        <taxon>Acari</taxon>
        <taxon>Parasitiformes</taxon>
        <taxon>Mesostigmata</taxon>
        <taxon>Gamasina</taxon>
        <taxon>Dermanyssoidea</taxon>
        <taxon>Laelapidae</taxon>
        <taxon>Tropilaelaps</taxon>
    </lineage>
</organism>
<evidence type="ECO:0000313" key="3">
    <source>
        <dbReference type="Proteomes" id="UP000192247"/>
    </source>
</evidence>